<evidence type="ECO:0000313" key="3">
    <source>
        <dbReference type="Proteomes" id="UP000017836"/>
    </source>
</evidence>
<dbReference type="Pfam" id="PF06094">
    <property type="entry name" value="GGACT"/>
    <property type="match status" value="1"/>
</dbReference>
<dbReference type="InterPro" id="IPR009288">
    <property type="entry name" value="AIG2-like_dom"/>
</dbReference>
<feature type="domain" description="Gamma-glutamylcyclotransferase AIG2-like" evidence="1">
    <location>
        <begin position="30"/>
        <end position="117"/>
    </location>
</feature>
<dbReference type="InterPro" id="IPR036568">
    <property type="entry name" value="GGCT-like_sf"/>
</dbReference>
<dbReference type="EMBL" id="KI392078">
    <property type="protein sequence ID" value="ERN18845.1"/>
    <property type="molecule type" value="Genomic_DNA"/>
</dbReference>
<dbReference type="Gramene" id="ERN18845">
    <property type="protein sequence ID" value="ERN18845"/>
    <property type="gene ID" value="AMTR_s00067p00128530"/>
</dbReference>
<dbReference type="Proteomes" id="UP000017836">
    <property type="component" value="Unassembled WGS sequence"/>
</dbReference>
<organism evidence="2 3">
    <name type="scientific">Amborella trichopoda</name>
    <dbReference type="NCBI Taxonomy" id="13333"/>
    <lineage>
        <taxon>Eukaryota</taxon>
        <taxon>Viridiplantae</taxon>
        <taxon>Streptophyta</taxon>
        <taxon>Embryophyta</taxon>
        <taxon>Tracheophyta</taxon>
        <taxon>Spermatophyta</taxon>
        <taxon>Magnoliopsida</taxon>
        <taxon>Amborellales</taxon>
        <taxon>Amborellaceae</taxon>
        <taxon>Amborella</taxon>
    </lineage>
</organism>
<dbReference type="AlphaFoldDB" id="U5D9D4"/>
<evidence type="ECO:0000313" key="2">
    <source>
        <dbReference type="EMBL" id="ERN18845.1"/>
    </source>
</evidence>
<reference evidence="3" key="1">
    <citation type="journal article" date="2013" name="Science">
        <title>The Amborella genome and the evolution of flowering plants.</title>
        <authorList>
            <consortium name="Amborella Genome Project"/>
        </authorList>
    </citation>
    <scope>NUCLEOTIDE SEQUENCE [LARGE SCALE GENOMIC DNA]</scope>
</reference>
<sequence>MRKSFTLAALPSTTLLLYPTLLAWDWPRRSYSYAGGIYRAAVKLDESGNAVTGYAVSADNSLGIAMLLDEYERREFSPEFYQKNIVQVITDRGERLSSYIYHRTDLNPNNIISSGDWFLQ</sequence>
<evidence type="ECO:0000259" key="1">
    <source>
        <dbReference type="Pfam" id="PF06094"/>
    </source>
</evidence>
<protein>
    <recommendedName>
        <fullName evidence="1">Gamma-glutamylcyclotransferase AIG2-like domain-containing protein</fullName>
    </recommendedName>
</protein>
<name>U5D9D4_AMBTC</name>
<accession>U5D9D4</accession>
<dbReference type="SUPFAM" id="SSF110857">
    <property type="entry name" value="Gamma-glutamyl cyclotransferase-like"/>
    <property type="match status" value="1"/>
</dbReference>
<dbReference type="HOGENOM" id="CLU_2052792_0_0_1"/>
<gene>
    <name evidence="2" type="ORF">AMTR_s00067p00128530</name>
</gene>
<dbReference type="Gene3D" id="3.10.490.10">
    <property type="entry name" value="Gamma-glutamyl cyclotransferase-like"/>
    <property type="match status" value="1"/>
</dbReference>
<proteinExistence type="predicted"/>
<keyword evidence="3" id="KW-1185">Reference proteome</keyword>
<dbReference type="OMA" id="WDWPRRS"/>